<dbReference type="OrthoDB" id="408373at2759"/>
<gene>
    <name evidence="1" type="ORF">C1SCF055_LOCUS7548</name>
</gene>
<name>A0A9P1FKU6_9DINO</name>
<proteinExistence type="predicted"/>
<reference evidence="1" key="1">
    <citation type="submission" date="2022-10" db="EMBL/GenBank/DDBJ databases">
        <authorList>
            <person name="Chen Y."/>
            <person name="Dougan E. K."/>
            <person name="Chan C."/>
            <person name="Rhodes N."/>
            <person name="Thang M."/>
        </authorList>
    </citation>
    <scope>NUCLEOTIDE SEQUENCE</scope>
</reference>
<dbReference type="EMBL" id="CAMXCT020000500">
    <property type="protein sequence ID" value="CAL1132986.1"/>
    <property type="molecule type" value="Genomic_DNA"/>
</dbReference>
<dbReference type="InterPro" id="IPR029058">
    <property type="entry name" value="AB_hydrolase_fold"/>
</dbReference>
<accession>A0A9P1FKU6</accession>
<evidence type="ECO:0000313" key="3">
    <source>
        <dbReference type="Proteomes" id="UP001152797"/>
    </source>
</evidence>
<evidence type="ECO:0000313" key="1">
    <source>
        <dbReference type="EMBL" id="CAI3979611.1"/>
    </source>
</evidence>
<sequence>MTHVETRAANLGGISVLSSSPALVWSHGLGGCCDSDELRGIGSILDPAKLGRTVLRLDLRGHGRSKSAHENVDHQDGHKQYLWSELAKDMRRAAADSVSRSFFGGEALGAAVALEAAIAAQASNSIDAPPGLILMRPPQMLVDAAKGSVDPALLQEIRRIAELVMADGFDALDKEETREKAPFLDGAVATFSSVAKGELQRLRRTMDKDAFAAALRGYAASEQPGKQLADRFKEGLAKSAPSMAADAYGVPLSPGCPVLILAVAADEHHPVKAAEELARMLPDSELEVANSLEHAKSTWAARINNFLRKAWMKEFLSKRVMPQ</sequence>
<dbReference type="PROSITE" id="PS51257">
    <property type="entry name" value="PROKAR_LIPOPROTEIN"/>
    <property type="match status" value="1"/>
</dbReference>
<dbReference type="Gene3D" id="3.40.50.1820">
    <property type="entry name" value="alpha/beta hydrolase"/>
    <property type="match status" value="1"/>
</dbReference>
<organism evidence="1">
    <name type="scientific">Cladocopium goreaui</name>
    <dbReference type="NCBI Taxonomy" id="2562237"/>
    <lineage>
        <taxon>Eukaryota</taxon>
        <taxon>Sar</taxon>
        <taxon>Alveolata</taxon>
        <taxon>Dinophyceae</taxon>
        <taxon>Suessiales</taxon>
        <taxon>Symbiodiniaceae</taxon>
        <taxon>Cladocopium</taxon>
    </lineage>
</organism>
<reference evidence="2 3" key="2">
    <citation type="submission" date="2024-05" db="EMBL/GenBank/DDBJ databases">
        <authorList>
            <person name="Chen Y."/>
            <person name="Shah S."/>
            <person name="Dougan E. K."/>
            <person name="Thang M."/>
            <person name="Chan C."/>
        </authorList>
    </citation>
    <scope>NUCLEOTIDE SEQUENCE [LARGE SCALE GENOMIC DNA]</scope>
</reference>
<protein>
    <recommendedName>
        <fullName evidence="4">Serine aminopeptidase S33 domain-containing protein</fullName>
    </recommendedName>
</protein>
<comment type="caution">
    <text evidence="1">The sequence shown here is derived from an EMBL/GenBank/DDBJ whole genome shotgun (WGS) entry which is preliminary data.</text>
</comment>
<evidence type="ECO:0000313" key="2">
    <source>
        <dbReference type="EMBL" id="CAL4766923.1"/>
    </source>
</evidence>
<dbReference type="EMBL" id="CAMXCT010000500">
    <property type="protein sequence ID" value="CAI3979611.1"/>
    <property type="molecule type" value="Genomic_DNA"/>
</dbReference>
<dbReference type="Proteomes" id="UP001152797">
    <property type="component" value="Unassembled WGS sequence"/>
</dbReference>
<evidence type="ECO:0008006" key="4">
    <source>
        <dbReference type="Google" id="ProtNLM"/>
    </source>
</evidence>
<dbReference type="EMBL" id="CAMXCT030000500">
    <property type="protein sequence ID" value="CAL4766923.1"/>
    <property type="molecule type" value="Genomic_DNA"/>
</dbReference>
<dbReference type="SUPFAM" id="SSF53474">
    <property type="entry name" value="alpha/beta-Hydrolases"/>
    <property type="match status" value="1"/>
</dbReference>
<keyword evidence="3" id="KW-1185">Reference proteome</keyword>
<dbReference type="AlphaFoldDB" id="A0A9P1FKU6"/>